<keyword evidence="6" id="KW-1185">Reference proteome</keyword>
<feature type="domain" description="AB hydrolase-1" evidence="4">
    <location>
        <begin position="64"/>
        <end position="416"/>
    </location>
</feature>
<name>A0A1R0H9K1_9FUNG</name>
<dbReference type="InterPro" id="IPR008220">
    <property type="entry name" value="HAT_MetX-like"/>
</dbReference>
<dbReference type="HAMAP" id="MF_00296">
    <property type="entry name" value="MetX_acyltransf"/>
    <property type="match status" value="1"/>
</dbReference>
<reference evidence="5 6" key="1">
    <citation type="journal article" date="2016" name="Mol. Biol. Evol.">
        <title>Genome-Wide Survey of Gut Fungi (Harpellales) Reveals the First Horizontally Transferred Ubiquitin Gene from a Mosquito Host.</title>
        <authorList>
            <person name="Wang Y."/>
            <person name="White M.M."/>
            <person name="Kvist S."/>
            <person name="Moncalvo J.M."/>
        </authorList>
    </citation>
    <scope>NUCLEOTIDE SEQUENCE [LARGE SCALE GENOMIC DNA]</scope>
    <source>
        <strain evidence="5 6">ALG-7-W6</strain>
    </source>
</reference>
<dbReference type="EMBL" id="LSSL01000004">
    <property type="protein sequence ID" value="OLY85784.1"/>
    <property type="molecule type" value="Genomic_DNA"/>
</dbReference>
<evidence type="ECO:0000256" key="2">
    <source>
        <dbReference type="ARBA" id="ARBA00022679"/>
    </source>
</evidence>
<evidence type="ECO:0000313" key="6">
    <source>
        <dbReference type="Proteomes" id="UP000187455"/>
    </source>
</evidence>
<gene>
    <name evidence="5" type="ORF">AYI68_g15</name>
</gene>
<dbReference type="AlphaFoldDB" id="A0A1R0H9K1"/>
<dbReference type="PANTHER" id="PTHR32268">
    <property type="entry name" value="HOMOSERINE O-ACETYLTRANSFERASE"/>
    <property type="match status" value="1"/>
</dbReference>
<dbReference type="GO" id="GO:0004414">
    <property type="term" value="F:homoserine O-acetyltransferase activity"/>
    <property type="evidence" value="ECO:0007669"/>
    <property type="project" value="TreeGrafter"/>
</dbReference>
<dbReference type="OrthoDB" id="191364at2759"/>
<accession>A0A1R0H9K1</accession>
<feature type="active site" description="Nucleophile" evidence="3">
    <location>
        <position position="159"/>
    </location>
</feature>
<feature type="active site" evidence="3">
    <location>
        <position position="412"/>
    </location>
</feature>
<comment type="similarity">
    <text evidence="1">Belongs to the AB hydrolase superfamily. MetX family.</text>
</comment>
<dbReference type="InterPro" id="IPR000073">
    <property type="entry name" value="AB_hydrolase_1"/>
</dbReference>
<dbReference type="PANTHER" id="PTHR32268:SF11">
    <property type="entry name" value="HOMOSERINE O-ACETYLTRANSFERASE"/>
    <property type="match status" value="1"/>
</dbReference>
<proteinExistence type="inferred from homology"/>
<dbReference type="PIRSF" id="PIRSF000443">
    <property type="entry name" value="Homoser_Ac_trans"/>
    <property type="match status" value="1"/>
</dbReference>
<dbReference type="Proteomes" id="UP000187455">
    <property type="component" value="Unassembled WGS sequence"/>
</dbReference>
<dbReference type="InterPro" id="IPR029058">
    <property type="entry name" value="AB_hydrolase_fold"/>
</dbReference>
<dbReference type="GO" id="GO:0009086">
    <property type="term" value="P:methionine biosynthetic process"/>
    <property type="evidence" value="ECO:0007669"/>
    <property type="project" value="TreeGrafter"/>
</dbReference>
<dbReference type="Pfam" id="PF00561">
    <property type="entry name" value="Abhydrolase_1"/>
    <property type="match status" value="1"/>
</dbReference>
<keyword evidence="2 5" id="KW-0808">Transferase</keyword>
<dbReference type="Gene3D" id="3.40.50.1820">
    <property type="entry name" value="alpha/beta hydrolase"/>
    <property type="match status" value="1"/>
</dbReference>
<sequence length="442" mass="48989">MDIEDLFIKDKIDLLNRENHLIDDIPGQKFIVISEFTLQSGVILKDVPVAYMTWGELNEEKSNVILVCHIFSSSADVSDWWGPLLGAGRALDSSKFFIICFNVLGSPYGTASPLTVNLETGEPYGPDFPITTIRDDVYLHRKVLDLLKINTIALVVGGSLGGMHALEWAMLGSNTVRNIISISSSGRHSAWGISCGEVQRQIIYLDHRYNGGHYAKDCSPEVGLCVARMSAFLTYRSHDSFVSKFGRRSNSVCGTKSRISFELTSRDGFQSCNYSSEDGYDSDSTLDTFIIGKKDILASIGYHSGVAIGSSRKIDGSGSMVFSAQSYLRHQGEKFAKNFDANCYICISKKMDTHDIAHLRNSSHEKCLNSIEQPTMIVGIESDALFTICEQEELATHIPNASFYKIDSYDGHSGFLIEFDQLNLMIGEFIKNNLSEFTSTTN</sequence>
<dbReference type="STRING" id="133383.A0A1R0H9K1"/>
<evidence type="ECO:0000313" key="5">
    <source>
        <dbReference type="EMBL" id="OLY85784.1"/>
    </source>
</evidence>
<protein>
    <submittedName>
        <fullName evidence="5">Homoserine O-acetyltransferase</fullName>
    </submittedName>
</protein>
<evidence type="ECO:0000256" key="1">
    <source>
        <dbReference type="ARBA" id="ARBA00006886"/>
    </source>
</evidence>
<organism evidence="5 6">
    <name type="scientific">Smittium mucronatum</name>
    <dbReference type="NCBI Taxonomy" id="133383"/>
    <lineage>
        <taxon>Eukaryota</taxon>
        <taxon>Fungi</taxon>
        <taxon>Fungi incertae sedis</taxon>
        <taxon>Zoopagomycota</taxon>
        <taxon>Kickxellomycotina</taxon>
        <taxon>Harpellomycetes</taxon>
        <taxon>Harpellales</taxon>
        <taxon>Legeriomycetaceae</taxon>
        <taxon>Smittium</taxon>
    </lineage>
</organism>
<dbReference type="GO" id="GO:0009092">
    <property type="term" value="P:homoserine metabolic process"/>
    <property type="evidence" value="ECO:0007669"/>
    <property type="project" value="TreeGrafter"/>
</dbReference>
<feature type="active site" evidence="3">
    <location>
        <position position="383"/>
    </location>
</feature>
<comment type="caution">
    <text evidence="5">The sequence shown here is derived from an EMBL/GenBank/DDBJ whole genome shotgun (WGS) entry which is preliminary data.</text>
</comment>
<evidence type="ECO:0000259" key="4">
    <source>
        <dbReference type="Pfam" id="PF00561"/>
    </source>
</evidence>
<dbReference type="NCBIfam" id="TIGR01392">
    <property type="entry name" value="homoserO_Ac_trn"/>
    <property type="match status" value="1"/>
</dbReference>
<dbReference type="SUPFAM" id="SSF53474">
    <property type="entry name" value="alpha/beta-Hydrolases"/>
    <property type="match status" value="1"/>
</dbReference>
<evidence type="ECO:0000256" key="3">
    <source>
        <dbReference type="PIRSR" id="PIRSR000443-1"/>
    </source>
</evidence>